<protein>
    <recommendedName>
        <fullName evidence="3">Aminoglycoside phosphotransferase domain-containing protein</fullName>
    </recommendedName>
</protein>
<reference evidence="1 2" key="1">
    <citation type="journal article" date="2017" name="G3 (Bethesda)">
        <title>First Draft Genome Sequence of the Pathogenic Fungus Lomentospora prolificans (Formerly Scedosporium prolificans).</title>
        <authorList>
            <person name="Luo R."/>
            <person name="Zimin A."/>
            <person name="Workman R."/>
            <person name="Fan Y."/>
            <person name="Pertea G."/>
            <person name="Grossman N."/>
            <person name="Wear M.P."/>
            <person name="Jia B."/>
            <person name="Miller H."/>
            <person name="Casadevall A."/>
            <person name="Timp W."/>
            <person name="Zhang S.X."/>
            <person name="Salzberg S.L."/>
        </authorList>
    </citation>
    <scope>NUCLEOTIDE SEQUENCE [LARGE SCALE GENOMIC DNA]</scope>
    <source>
        <strain evidence="1 2">JHH-5317</strain>
    </source>
</reference>
<keyword evidence="2" id="KW-1185">Reference proteome</keyword>
<comment type="caution">
    <text evidence="1">The sequence shown here is derived from an EMBL/GenBank/DDBJ whole genome shotgun (WGS) entry which is preliminary data.</text>
</comment>
<accession>A0A2N3MZR7</accession>
<gene>
    <name evidence="1" type="ORF">jhhlp_008197</name>
</gene>
<sequence length="516" mass="59970">MAARLPLVNGGSTSLSSALKNEQNMLERLSWARKNLEARDDLAAQCKQGLVQDLVASHFGISEKFTKTWCVVESVEEWLWGSFNWCIPIRINSGASGNKDRKVLLRCPMEYRLRDAMEEKLRCEAATYIWMQENCPEIPIPQLFAFGFPDGRHFIHLSLLPFYKRWFAYIRRKVCAWTGRAVPSLYVEAPKPHSLATGYLLLEYIEPARGKPLSKSWFSHCESPAKRQNLFRGISRLMLSLARAPVDRIGSFTFNNSGKISLSNRPLTCEVAILENSGAKRVIDRHETYENVDSYINDILTLHDNRFIAQPNAVNGKSDCHYQMAIHMLLRSMASQYSDRSLRRGPFYMQFTDLHQGNLIVDEDWNVISLIDLEWICARSPQMIYIPYWITSKSVDEICSQPHINEFTQLWGEFMQIFQEEERRGNSQTPLSRIIDHTYRSGAVWYFLALDSTNAMYRIFEHQLLPQFYPKSLPPNVDAYFARFWSKEAKSVEEKKLKEKEEYDTLLKRFFETKSV</sequence>
<dbReference type="EMBL" id="NLAX01001584">
    <property type="protein sequence ID" value="PKS05677.1"/>
    <property type="molecule type" value="Genomic_DNA"/>
</dbReference>
<dbReference type="AlphaFoldDB" id="A0A2N3MZR7"/>
<evidence type="ECO:0008006" key="3">
    <source>
        <dbReference type="Google" id="ProtNLM"/>
    </source>
</evidence>
<dbReference type="OrthoDB" id="3645574at2759"/>
<dbReference type="VEuPathDB" id="FungiDB:jhhlp_008197"/>
<organism evidence="1 2">
    <name type="scientific">Lomentospora prolificans</name>
    <dbReference type="NCBI Taxonomy" id="41688"/>
    <lineage>
        <taxon>Eukaryota</taxon>
        <taxon>Fungi</taxon>
        <taxon>Dikarya</taxon>
        <taxon>Ascomycota</taxon>
        <taxon>Pezizomycotina</taxon>
        <taxon>Sordariomycetes</taxon>
        <taxon>Hypocreomycetidae</taxon>
        <taxon>Microascales</taxon>
        <taxon>Microascaceae</taxon>
        <taxon>Lomentospora</taxon>
    </lineage>
</organism>
<proteinExistence type="predicted"/>
<evidence type="ECO:0000313" key="1">
    <source>
        <dbReference type="EMBL" id="PKS05677.1"/>
    </source>
</evidence>
<dbReference type="Proteomes" id="UP000233524">
    <property type="component" value="Unassembled WGS sequence"/>
</dbReference>
<dbReference type="SUPFAM" id="SSF56112">
    <property type="entry name" value="Protein kinase-like (PK-like)"/>
    <property type="match status" value="1"/>
</dbReference>
<dbReference type="InterPro" id="IPR011009">
    <property type="entry name" value="Kinase-like_dom_sf"/>
</dbReference>
<dbReference type="STRING" id="41688.A0A2N3MZR7"/>
<dbReference type="InterPro" id="IPR051678">
    <property type="entry name" value="AGP_Transferase"/>
</dbReference>
<dbReference type="PANTHER" id="PTHR21310">
    <property type="entry name" value="AMINOGLYCOSIDE PHOSPHOTRANSFERASE-RELATED-RELATED"/>
    <property type="match status" value="1"/>
</dbReference>
<dbReference type="InParanoid" id="A0A2N3MZR7"/>
<evidence type="ECO:0000313" key="2">
    <source>
        <dbReference type="Proteomes" id="UP000233524"/>
    </source>
</evidence>
<dbReference type="PANTHER" id="PTHR21310:SF37">
    <property type="entry name" value="AMINOGLYCOSIDE PHOSPHOTRANSFERASE DOMAIN-CONTAINING PROTEIN"/>
    <property type="match status" value="1"/>
</dbReference>
<name>A0A2N3MZR7_9PEZI</name>